<evidence type="ECO:0000313" key="2">
    <source>
        <dbReference type="Proteomes" id="UP000010802"/>
    </source>
</evidence>
<dbReference type="Gene3D" id="3.90.550.10">
    <property type="entry name" value="Spore Coat Polysaccharide Biosynthesis Protein SpsA, Chain A"/>
    <property type="match status" value="1"/>
</dbReference>
<dbReference type="PATRIC" id="fig|1209989.3.peg.954"/>
<dbReference type="SUPFAM" id="SSF53448">
    <property type="entry name" value="Nucleotide-diphospho-sugar transferases"/>
    <property type="match status" value="1"/>
</dbReference>
<dbReference type="RefSeq" id="WP_013777898.1">
    <property type="nucleotide sequence ID" value="NC_015519.1"/>
</dbReference>
<protein>
    <submittedName>
        <fullName evidence="1">Glycosyl transferase family 2</fullName>
    </submittedName>
</protein>
<dbReference type="Proteomes" id="UP000010802">
    <property type="component" value="Chromosome"/>
</dbReference>
<dbReference type="InterPro" id="IPR029044">
    <property type="entry name" value="Nucleotide-diphossugar_trans"/>
</dbReference>
<dbReference type="AlphaFoldDB" id="F4LWZ7"/>
<reference evidence="2" key="1">
    <citation type="journal article" date="2013" name="Genome Announc.">
        <title>First genome sequence of a syntrophic acetate-oxidizing bacterium, Tepidanaerobacter acetatoxydans strain Re1.</title>
        <authorList>
            <person name="Manzoor S."/>
            <person name="Bongcam-Rudloff E."/>
            <person name="Schnurer A."/>
            <person name="Muller B."/>
        </authorList>
    </citation>
    <scope>NUCLEOTIDE SEQUENCE [LARGE SCALE GENOMIC DNA]</scope>
    <source>
        <strain evidence="2">Re1</strain>
    </source>
</reference>
<name>F4LWZ7_TEPAE</name>
<organism evidence="1 2">
    <name type="scientific">Tepidanaerobacter acetatoxydans (strain DSM 21804 / JCM 16047 / Re1)</name>
    <dbReference type="NCBI Taxonomy" id="1209989"/>
    <lineage>
        <taxon>Bacteria</taxon>
        <taxon>Bacillati</taxon>
        <taxon>Bacillota</taxon>
        <taxon>Clostridia</taxon>
        <taxon>Thermosediminibacterales</taxon>
        <taxon>Tepidanaerobacteraceae</taxon>
        <taxon>Tepidanaerobacter</taxon>
    </lineage>
</organism>
<dbReference type="Pfam" id="PF13704">
    <property type="entry name" value="Glyco_tranf_2_4"/>
    <property type="match status" value="1"/>
</dbReference>
<evidence type="ECO:0000313" key="1">
    <source>
        <dbReference type="EMBL" id="CCP25575.1"/>
    </source>
</evidence>
<sequence length="249" mass="30066">MGKHRENNIVAMMPARNESGRHLCEVLNHLSQWVDKIVVLDDASEDDTFEIVNRNEKVIAYKNEHCIFEENESALRSKLWELTIAQNPNWILAIDADEIFEDRIIDEILLLINQEYYDAIYFRVFDFWSSKICYRIDGGWNPWTTFWPFLIRYNPDISYYWPNREIHCSRFPQPCENFIPYYSDIRIKHFGWADAKEHYKKFLFYRDKDIKIFGQIRPHTQSIMITPKSNDLETWQEAKRLSFLKEVYS</sequence>
<dbReference type="KEGG" id="tae:TepiRe1_0857"/>
<accession>L0RX78</accession>
<dbReference type="EMBL" id="HF563609">
    <property type="protein sequence ID" value="CCP25575.1"/>
    <property type="molecule type" value="Genomic_DNA"/>
</dbReference>
<keyword evidence="2" id="KW-1185">Reference proteome</keyword>
<dbReference type="PANTHER" id="PTHR43630">
    <property type="entry name" value="POLY-BETA-1,6-N-ACETYL-D-GLUCOSAMINE SYNTHASE"/>
    <property type="match status" value="1"/>
</dbReference>
<proteinExistence type="predicted"/>
<accession>F4LWZ7</accession>
<dbReference type="PANTHER" id="PTHR43630:SF2">
    <property type="entry name" value="GLYCOSYLTRANSFERASE"/>
    <property type="match status" value="1"/>
</dbReference>
<dbReference type="OrthoDB" id="183314at2"/>
<dbReference type="eggNOG" id="COG1216">
    <property type="taxonomic scope" value="Bacteria"/>
</dbReference>
<dbReference type="STRING" id="1209989.TepRe1_0792"/>
<dbReference type="HOGENOM" id="CLU_081118_0_0_9"/>
<gene>
    <name evidence="1" type="ordered locus">TEPIRE1_0857</name>
</gene>
<dbReference type="GO" id="GO:0016740">
    <property type="term" value="F:transferase activity"/>
    <property type="evidence" value="ECO:0007669"/>
    <property type="project" value="UniProtKB-KW"/>
</dbReference>
<keyword evidence="1" id="KW-0808">Transferase</keyword>
<dbReference type="KEGG" id="tep:TepRe1_0792"/>